<dbReference type="Pfam" id="PF13280">
    <property type="entry name" value="WYL"/>
    <property type="match status" value="1"/>
</dbReference>
<dbReference type="Pfam" id="PF25583">
    <property type="entry name" value="WCX"/>
    <property type="match status" value="1"/>
</dbReference>
<keyword evidence="4" id="KW-1185">Reference proteome</keyword>
<dbReference type="InterPro" id="IPR051534">
    <property type="entry name" value="CBASS_pafABC_assoc_protein"/>
</dbReference>
<evidence type="ECO:0000259" key="1">
    <source>
        <dbReference type="Pfam" id="PF13280"/>
    </source>
</evidence>
<dbReference type="PANTHER" id="PTHR34580">
    <property type="match status" value="1"/>
</dbReference>
<proteinExistence type="predicted"/>
<dbReference type="RefSeq" id="WP_254153666.1">
    <property type="nucleotide sequence ID" value="NZ_JAHESD010000018.1"/>
</dbReference>
<accession>A0ABS5VQH3</accession>
<name>A0ABS5VQH3_9BACT</name>
<dbReference type="InterPro" id="IPR026881">
    <property type="entry name" value="WYL_dom"/>
</dbReference>
<feature type="domain" description="WYL" evidence="1">
    <location>
        <begin position="156"/>
        <end position="221"/>
    </location>
</feature>
<sequence>MSAGKNPYARYQIINACFTNKQKPYWTKEELIRKLAEHDFHVSERTLNTDLQNMRGNEQLGFFAPITYCVRERAYYYSDPNYSIYSAQLSDSQLQAFSSVVDLLQGFRGLQMVTEFEGAIEKIVRGVDQLRRDKLTKGEQTIEFERAPYYKGMVWFDTIKNSIDNKQPLRIGYKKFTSGKEDVHIFHPYFLKEFKGRWYVLGHSEKRRITLTLALDRIESASPERVPYKPNTFLKAKEYFKNTIGITHKKKPVEDIVLWFSPAMGNYIKTQHIHPSQQIIRDDEEGLVISLKLIINYELITMLLGYCPDVSVVAPVKLKDKLEELLMKGIEANRRKVRV</sequence>
<dbReference type="PROSITE" id="PS52050">
    <property type="entry name" value="WYL"/>
    <property type="match status" value="1"/>
</dbReference>
<evidence type="ECO:0000313" key="4">
    <source>
        <dbReference type="Proteomes" id="UP000772618"/>
    </source>
</evidence>
<dbReference type="EMBL" id="JAHESD010000018">
    <property type="protein sequence ID" value="MBT1703704.1"/>
    <property type="molecule type" value="Genomic_DNA"/>
</dbReference>
<reference evidence="3 4" key="1">
    <citation type="submission" date="2021-05" db="EMBL/GenBank/DDBJ databases">
        <title>A Polyphasic approach of four new species of the genus Ohtaekwangia: Ohtaekwangia histidinii sp. nov., Ohtaekwangia cretensis sp. nov., Ohtaekwangia indiensis sp. nov., Ohtaekwangia reichenbachii sp. nov. from diverse environment.</title>
        <authorList>
            <person name="Octaviana S."/>
        </authorList>
    </citation>
    <scope>NUCLEOTIDE SEQUENCE [LARGE SCALE GENOMIC DNA]</scope>
    <source>
        <strain evidence="3 4">PWU20</strain>
    </source>
</reference>
<protein>
    <submittedName>
        <fullName evidence="3">WYL domain-containing protein</fullName>
    </submittedName>
</protein>
<dbReference type="Proteomes" id="UP000772618">
    <property type="component" value="Unassembled WGS sequence"/>
</dbReference>
<comment type="caution">
    <text evidence="3">The sequence shown here is derived from an EMBL/GenBank/DDBJ whole genome shotgun (WGS) entry which is preliminary data.</text>
</comment>
<dbReference type="PANTHER" id="PTHR34580:SF9">
    <property type="entry name" value="SLL5097 PROTEIN"/>
    <property type="match status" value="1"/>
</dbReference>
<organism evidence="3 4">
    <name type="scientific">Chryseosolibacter indicus</name>
    <dbReference type="NCBI Taxonomy" id="2782351"/>
    <lineage>
        <taxon>Bacteria</taxon>
        <taxon>Pseudomonadati</taxon>
        <taxon>Bacteroidota</taxon>
        <taxon>Cytophagia</taxon>
        <taxon>Cytophagales</taxon>
        <taxon>Chryseotaleaceae</taxon>
        <taxon>Chryseosolibacter</taxon>
    </lineage>
</organism>
<evidence type="ECO:0000259" key="2">
    <source>
        <dbReference type="Pfam" id="PF25583"/>
    </source>
</evidence>
<feature type="domain" description="WCX" evidence="2">
    <location>
        <begin position="253"/>
        <end position="326"/>
    </location>
</feature>
<dbReference type="InterPro" id="IPR057727">
    <property type="entry name" value="WCX_dom"/>
</dbReference>
<evidence type="ECO:0000313" key="3">
    <source>
        <dbReference type="EMBL" id="MBT1703704.1"/>
    </source>
</evidence>
<gene>
    <name evidence="3" type="ORF">KK060_10460</name>
</gene>